<organism evidence="2 3">
    <name type="scientific">Acerihabitans arboris</name>
    <dbReference type="NCBI Taxonomy" id="2691583"/>
    <lineage>
        <taxon>Bacteria</taxon>
        <taxon>Pseudomonadati</taxon>
        <taxon>Pseudomonadota</taxon>
        <taxon>Gammaproteobacteria</taxon>
        <taxon>Enterobacterales</taxon>
        <taxon>Pectobacteriaceae</taxon>
        <taxon>Acerihabitans</taxon>
    </lineage>
</organism>
<dbReference type="InterPro" id="IPR025725">
    <property type="entry name" value="SopA-like_cat"/>
</dbReference>
<proteinExistence type="predicted"/>
<evidence type="ECO:0000259" key="1">
    <source>
        <dbReference type="Pfam" id="PF13979"/>
    </source>
</evidence>
<dbReference type="Pfam" id="PF13979">
    <property type="entry name" value="SopA_C"/>
    <property type="match status" value="1"/>
</dbReference>
<dbReference type="Gene3D" id="1.10.4140.10">
    <property type="entry name" value="effector protein (NleL)"/>
    <property type="match status" value="1"/>
</dbReference>
<dbReference type="GO" id="GO:0016567">
    <property type="term" value="P:protein ubiquitination"/>
    <property type="evidence" value="ECO:0007669"/>
    <property type="project" value="InterPro"/>
</dbReference>
<reference evidence="2 3" key="1">
    <citation type="submission" date="2019-12" db="EMBL/GenBank/DDBJ databases">
        <authorList>
            <person name="Lee S.D."/>
        </authorList>
    </citation>
    <scope>NUCLEOTIDE SEQUENCE [LARGE SCALE GENOMIC DNA]</scope>
    <source>
        <strain evidence="2 3">SAP-6</strain>
    </source>
</reference>
<dbReference type="Proteomes" id="UP000461443">
    <property type="component" value="Unassembled WGS sequence"/>
</dbReference>
<keyword evidence="3" id="KW-1185">Reference proteome</keyword>
<gene>
    <name evidence="2" type="ORF">GRH90_09690</name>
</gene>
<comment type="caution">
    <text evidence="2">The sequence shown here is derived from an EMBL/GenBank/DDBJ whole genome shotgun (WGS) entry which is preliminary data.</text>
</comment>
<evidence type="ECO:0000313" key="2">
    <source>
        <dbReference type="EMBL" id="NDL63019.1"/>
    </source>
</evidence>
<accession>A0A845SGM4</accession>
<feature type="domain" description="E3 ubiquitin-protein ligase SopA-like catalytic" evidence="1">
    <location>
        <begin position="2"/>
        <end position="87"/>
    </location>
</feature>
<reference evidence="2 3" key="2">
    <citation type="submission" date="2020-02" db="EMBL/GenBank/DDBJ databases">
        <title>The new genus of Enterobacteriales.</title>
        <authorList>
            <person name="Kim I.S."/>
        </authorList>
    </citation>
    <scope>NUCLEOTIDE SEQUENCE [LARGE SCALE GENOMIC DNA]</scope>
    <source>
        <strain evidence="2 3">SAP-6</strain>
    </source>
</reference>
<dbReference type="AlphaFoldDB" id="A0A845SGM4"/>
<dbReference type="InterPro" id="IPR038270">
    <property type="entry name" value="SopA-like_catalytic_sf"/>
</dbReference>
<protein>
    <recommendedName>
        <fullName evidence="1">E3 ubiquitin-protein ligase SopA-like catalytic domain-containing protein</fullName>
    </recommendedName>
</protein>
<dbReference type="GO" id="GO:0004842">
    <property type="term" value="F:ubiquitin-protein transferase activity"/>
    <property type="evidence" value="ECO:0007669"/>
    <property type="project" value="InterPro"/>
</dbReference>
<name>A0A845SGM4_9GAMM</name>
<sequence length="88" mass="10031">MHYSSSAVFGTEDNFPIMLRYYAWALMAKAKQLDSAVFDSDQFTNWTNRLLGLKGKFTCVAMLSQMMTEHSGKRFQEVLAGIMPPAWN</sequence>
<dbReference type="EMBL" id="WUBS01000006">
    <property type="protein sequence ID" value="NDL63019.1"/>
    <property type="molecule type" value="Genomic_DNA"/>
</dbReference>
<evidence type="ECO:0000313" key="3">
    <source>
        <dbReference type="Proteomes" id="UP000461443"/>
    </source>
</evidence>